<accession>X1ANL6</accession>
<dbReference type="EMBL" id="BART01011378">
    <property type="protein sequence ID" value="GAG84299.1"/>
    <property type="molecule type" value="Genomic_DNA"/>
</dbReference>
<sequence length="78" mass="8946">MKEQVAIEFKDKDLERVCNKLIVEHHHFELVGQGIIILSKGSAKLFKETFDCKEVVLVPLSSLSRKEASEIRKRHMPG</sequence>
<protein>
    <submittedName>
        <fullName evidence="1">Uncharacterized protein</fullName>
    </submittedName>
</protein>
<dbReference type="AlphaFoldDB" id="X1ANL6"/>
<reference evidence="1" key="1">
    <citation type="journal article" date="2014" name="Front. Microbiol.">
        <title>High frequency of phylogenetically diverse reductive dehalogenase-homologous genes in deep subseafloor sedimentary metagenomes.</title>
        <authorList>
            <person name="Kawai M."/>
            <person name="Futagami T."/>
            <person name="Toyoda A."/>
            <person name="Takaki Y."/>
            <person name="Nishi S."/>
            <person name="Hori S."/>
            <person name="Arai W."/>
            <person name="Tsubouchi T."/>
            <person name="Morono Y."/>
            <person name="Uchiyama I."/>
            <person name="Ito T."/>
            <person name="Fujiyama A."/>
            <person name="Inagaki F."/>
            <person name="Takami H."/>
        </authorList>
    </citation>
    <scope>NUCLEOTIDE SEQUENCE</scope>
    <source>
        <strain evidence="1">Expedition CK06-06</strain>
    </source>
</reference>
<proteinExistence type="predicted"/>
<organism evidence="1">
    <name type="scientific">marine sediment metagenome</name>
    <dbReference type="NCBI Taxonomy" id="412755"/>
    <lineage>
        <taxon>unclassified sequences</taxon>
        <taxon>metagenomes</taxon>
        <taxon>ecological metagenomes</taxon>
    </lineage>
</organism>
<evidence type="ECO:0000313" key="1">
    <source>
        <dbReference type="EMBL" id="GAG84299.1"/>
    </source>
</evidence>
<gene>
    <name evidence="1" type="ORF">S01H4_24269</name>
</gene>
<comment type="caution">
    <text evidence="1">The sequence shown here is derived from an EMBL/GenBank/DDBJ whole genome shotgun (WGS) entry which is preliminary data.</text>
</comment>
<name>X1ANL6_9ZZZZ</name>